<reference evidence="1" key="1">
    <citation type="submission" date="2018-06" db="EMBL/GenBank/DDBJ databases">
        <authorList>
            <person name="Zhirakovskaya E."/>
        </authorList>
    </citation>
    <scope>NUCLEOTIDE SEQUENCE</scope>
</reference>
<feature type="non-terminal residue" evidence="1">
    <location>
        <position position="1"/>
    </location>
</feature>
<organism evidence="1">
    <name type="scientific">hydrothermal vent metagenome</name>
    <dbReference type="NCBI Taxonomy" id="652676"/>
    <lineage>
        <taxon>unclassified sequences</taxon>
        <taxon>metagenomes</taxon>
        <taxon>ecological metagenomes</taxon>
    </lineage>
</organism>
<proteinExistence type="predicted"/>
<name>A0A3B0V1I0_9ZZZZ</name>
<evidence type="ECO:0000313" key="1">
    <source>
        <dbReference type="EMBL" id="VAW31687.1"/>
    </source>
</evidence>
<accession>A0A3B0V1I0</accession>
<sequence>AGVRVPIYLWPLNPLASESLIFFGGADPKGFKNP</sequence>
<dbReference type="AlphaFoldDB" id="A0A3B0V1I0"/>
<gene>
    <name evidence="1" type="ORF">MNBD_CHLOROFLEXI01-3624</name>
</gene>
<dbReference type="EMBL" id="UOEU01000270">
    <property type="protein sequence ID" value="VAW31687.1"/>
    <property type="molecule type" value="Genomic_DNA"/>
</dbReference>
<protein>
    <submittedName>
        <fullName evidence="1">Uncharacterized protein</fullName>
    </submittedName>
</protein>